<comment type="caution">
    <text evidence="2">The sequence shown here is derived from an EMBL/GenBank/DDBJ whole genome shotgun (WGS) entry which is preliminary data.</text>
</comment>
<evidence type="ECO:0000313" key="2">
    <source>
        <dbReference type="EMBL" id="KAL3520782.1"/>
    </source>
</evidence>
<dbReference type="EMBL" id="JBJUIK010000008">
    <property type="protein sequence ID" value="KAL3520782.1"/>
    <property type="molecule type" value="Genomic_DNA"/>
</dbReference>
<organism evidence="2 3">
    <name type="scientific">Cinchona calisaya</name>
    <dbReference type="NCBI Taxonomy" id="153742"/>
    <lineage>
        <taxon>Eukaryota</taxon>
        <taxon>Viridiplantae</taxon>
        <taxon>Streptophyta</taxon>
        <taxon>Embryophyta</taxon>
        <taxon>Tracheophyta</taxon>
        <taxon>Spermatophyta</taxon>
        <taxon>Magnoliopsida</taxon>
        <taxon>eudicotyledons</taxon>
        <taxon>Gunneridae</taxon>
        <taxon>Pentapetalae</taxon>
        <taxon>asterids</taxon>
        <taxon>lamiids</taxon>
        <taxon>Gentianales</taxon>
        <taxon>Rubiaceae</taxon>
        <taxon>Cinchonoideae</taxon>
        <taxon>Cinchoneae</taxon>
        <taxon>Cinchona</taxon>
    </lineage>
</organism>
<protein>
    <submittedName>
        <fullName evidence="2">Uncharacterized protein</fullName>
    </submittedName>
</protein>
<name>A0ABD2ZMW9_9GENT</name>
<feature type="transmembrane region" description="Helical" evidence="1">
    <location>
        <begin position="178"/>
        <end position="197"/>
    </location>
</feature>
<accession>A0ABD2ZMW9</accession>
<gene>
    <name evidence="2" type="ORF">ACH5RR_018931</name>
</gene>
<sequence>MNALNNPQFDDGAFIETNDLTNPISADTFDLSFGETQPDIQSSEKLLGSNGDIASSSKQELSIVYGTDFQYPFIKQASRMLESISAPPAFASEFPPKDATLHLYPSSQSSSIAHVTASMIQIGNIGPGGHGMDLFSGKHGRYNVLLSFGLSRGDDDSTTLELVVSIHPAKTASGFFRGWFYFIFFWILVLSVGFKIGTYI</sequence>
<dbReference type="Proteomes" id="UP001630127">
    <property type="component" value="Unassembled WGS sequence"/>
</dbReference>
<keyword evidence="1" id="KW-1133">Transmembrane helix</keyword>
<proteinExistence type="predicted"/>
<keyword evidence="1" id="KW-0812">Transmembrane</keyword>
<keyword evidence="1" id="KW-0472">Membrane</keyword>
<reference evidence="2 3" key="1">
    <citation type="submission" date="2024-11" db="EMBL/GenBank/DDBJ databases">
        <title>A near-complete genome assembly of Cinchona calisaya.</title>
        <authorList>
            <person name="Lian D.C."/>
            <person name="Zhao X.W."/>
            <person name="Wei L."/>
        </authorList>
    </citation>
    <scope>NUCLEOTIDE SEQUENCE [LARGE SCALE GENOMIC DNA]</scope>
    <source>
        <tissue evidence="2">Nenye</tissue>
    </source>
</reference>
<evidence type="ECO:0000313" key="3">
    <source>
        <dbReference type="Proteomes" id="UP001630127"/>
    </source>
</evidence>
<evidence type="ECO:0000256" key="1">
    <source>
        <dbReference type="SAM" id="Phobius"/>
    </source>
</evidence>
<dbReference type="AlphaFoldDB" id="A0ABD2ZMW9"/>
<keyword evidence="3" id="KW-1185">Reference proteome</keyword>